<evidence type="ECO:0000313" key="3">
    <source>
        <dbReference type="Proteomes" id="UP000297975"/>
    </source>
</evidence>
<dbReference type="AlphaFoldDB" id="A0A4Y8IGK1"/>
<organism evidence="2 3">
    <name type="scientific">Filobacillus milosensis</name>
    <dbReference type="NCBI Taxonomy" id="94137"/>
    <lineage>
        <taxon>Bacteria</taxon>
        <taxon>Bacillati</taxon>
        <taxon>Bacillota</taxon>
        <taxon>Bacilli</taxon>
        <taxon>Bacillales</taxon>
        <taxon>Bacillaceae</taxon>
        <taxon>Filobacillus</taxon>
    </lineage>
</organism>
<evidence type="ECO:0000313" key="2">
    <source>
        <dbReference type="EMBL" id="TFB14244.1"/>
    </source>
</evidence>
<gene>
    <name evidence="2" type="ORF">E3U55_13770</name>
</gene>
<keyword evidence="3" id="KW-1185">Reference proteome</keyword>
<proteinExistence type="predicted"/>
<reference evidence="2 3" key="1">
    <citation type="submission" date="2019-03" db="EMBL/GenBank/DDBJ databases">
        <authorList>
            <person name="He R.-H."/>
        </authorList>
    </citation>
    <scope>NUCLEOTIDE SEQUENCE [LARGE SCALE GENOMIC DNA]</scope>
    <source>
        <strain evidence="3">SH 714</strain>
    </source>
</reference>
<protein>
    <submittedName>
        <fullName evidence="2">Uncharacterized protein</fullName>
    </submittedName>
</protein>
<name>A0A4Y8IGK1_9BACI</name>
<evidence type="ECO:0000256" key="1">
    <source>
        <dbReference type="SAM" id="Phobius"/>
    </source>
</evidence>
<keyword evidence="1" id="KW-0472">Membrane</keyword>
<feature type="transmembrane region" description="Helical" evidence="1">
    <location>
        <begin position="66"/>
        <end position="84"/>
    </location>
</feature>
<comment type="caution">
    <text evidence="2">The sequence shown here is derived from an EMBL/GenBank/DDBJ whole genome shotgun (WGS) entry which is preliminary data.</text>
</comment>
<keyword evidence="1" id="KW-1133">Transmembrane helix</keyword>
<dbReference type="Proteomes" id="UP000297975">
    <property type="component" value="Unassembled WGS sequence"/>
</dbReference>
<sequence>MVITNAVVANVIVGKNVRKKTSIMIIRVIRRKISTTKIGNIRKNGSGIAFMIVTVVAMIGSQRESVKKIIITTTVIVVVTIGNLRKRKSKKCAAFIMWIISQGPQWLGAF</sequence>
<accession>A0A4Y8IGK1</accession>
<feature type="transmembrane region" description="Helical" evidence="1">
    <location>
        <begin position="41"/>
        <end position="60"/>
    </location>
</feature>
<dbReference type="EMBL" id="SOPW01000017">
    <property type="protein sequence ID" value="TFB14244.1"/>
    <property type="molecule type" value="Genomic_DNA"/>
</dbReference>
<keyword evidence="1" id="KW-0812">Transmembrane</keyword>